<reference evidence="5" key="1">
    <citation type="submission" date="2021-03" db="EMBL/GenBank/DDBJ databases">
        <authorList>
            <person name="Tagirdzhanova G."/>
        </authorList>
    </citation>
    <scope>NUCLEOTIDE SEQUENCE</scope>
</reference>
<name>A0A8H3FEH9_9LECA</name>
<dbReference type="InterPro" id="IPR036736">
    <property type="entry name" value="ACP-like_sf"/>
</dbReference>
<dbReference type="PROSITE" id="PS50075">
    <property type="entry name" value="CARRIER"/>
    <property type="match status" value="2"/>
</dbReference>
<dbReference type="Pfam" id="PF00550">
    <property type="entry name" value="PP-binding"/>
    <property type="match status" value="2"/>
</dbReference>
<proteinExistence type="predicted"/>
<protein>
    <submittedName>
        <fullName evidence="5">Polyketide synthase pks16</fullName>
    </submittedName>
</protein>
<dbReference type="GO" id="GO:0006633">
    <property type="term" value="P:fatty acid biosynthetic process"/>
    <property type="evidence" value="ECO:0007669"/>
    <property type="project" value="TreeGrafter"/>
</dbReference>
<dbReference type="InterPro" id="IPR009081">
    <property type="entry name" value="PP-bd_ACP"/>
</dbReference>
<dbReference type="Gene3D" id="1.10.1200.10">
    <property type="entry name" value="ACP-like"/>
    <property type="match status" value="2"/>
</dbReference>
<organism evidence="5 6">
    <name type="scientific">Alectoria fallacina</name>
    <dbReference type="NCBI Taxonomy" id="1903189"/>
    <lineage>
        <taxon>Eukaryota</taxon>
        <taxon>Fungi</taxon>
        <taxon>Dikarya</taxon>
        <taxon>Ascomycota</taxon>
        <taxon>Pezizomycotina</taxon>
        <taxon>Lecanoromycetes</taxon>
        <taxon>OSLEUM clade</taxon>
        <taxon>Lecanoromycetidae</taxon>
        <taxon>Lecanorales</taxon>
        <taxon>Lecanorineae</taxon>
        <taxon>Parmeliaceae</taxon>
        <taxon>Alectoria</taxon>
    </lineage>
</organism>
<dbReference type="InterPro" id="IPR029058">
    <property type="entry name" value="AB_hydrolase_fold"/>
</dbReference>
<dbReference type="GO" id="GO:0031177">
    <property type="term" value="F:phosphopantetheine binding"/>
    <property type="evidence" value="ECO:0007669"/>
    <property type="project" value="InterPro"/>
</dbReference>
<keyword evidence="1" id="KW-0596">Phosphopantetheine</keyword>
<dbReference type="EMBL" id="CAJPDR010000165">
    <property type="protein sequence ID" value="CAF9923131.1"/>
    <property type="molecule type" value="Genomic_DNA"/>
</dbReference>
<keyword evidence="6" id="KW-1185">Reference proteome</keyword>
<evidence type="ECO:0000256" key="3">
    <source>
        <dbReference type="SAM" id="MobiDB-lite"/>
    </source>
</evidence>
<evidence type="ECO:0000256" key="1">
    <source>
        <dbReference type="ARBA" id="ARBA00022450"/>
    </source>
</evidence>
<evidence type="ECO:0000313" key="5">
    <source>
        <dbReference type="EMBL" id="CAF9923131.1"/>
    </source>
</evidence>
<dbReference type="PANTHER" id="PTHR43775:SF37">
    <property type="entry name" value="SI:DKEY-61P9.11"/>
    <property type="match status" value="1"/>
</dbReference>
<feature type="domain" description="Carrier" evidence="4">
    <location>
        <begin position="6"/>
        <end position="83"/>
    </location>
</feature>
<keyword evidence="2" id="KW-0597">Phosphoprotein</keyword>
<dbReference type="SUPFAM" id="SSF53474">
    <property type="entry name" value="alpha/beta-Hydrolases"/>
    <property type="match status" value="1"/>
</dbReference>
<gene>
    <name evidence="5" type="primary">PKS16_1</name>
    <name evidence="5" type="ORF">ALECFALPRED_002307</name>
</gene>
<dbReference type="OrthoDB" id="10253869at2759"/>
<dbReference type="InterPro" id="IPR050091">
    <property type="entry name" value="PKS_NRPS_Biosynth_Enz"/>
</dbReference>
<evidence type="ECO:0000313" key="6">
    <source>
        <dbReference type="Proteomes" id="UP000664203"/>
    </source>
</evidence>
<evidence type="ECO:0000259" key="4">
    <source>
        <dbReference type="PROSITE" id="PS50075"/>
    </source>
</evidence>
<dbReference type="SUPFAM" id="SSF47336">
    <property type="entry name" value="ACP-like"/>
    <property type="match status" value="2"/>
</dbReference>
<dbReference type="InterPro" id="IPR020806">
    <property type="entry name" value="PKS_PP-bd"/>
</dbReference>
<evidence type="ECO:0000256" key="2">
    <source>
        <dbReference type="ARBA" id="ARBA00022553"/>
    </source>
</evidence>
<dbReference type="PANTHER" id="PTHR43775">
    <property type="entry name" value="FATTY ACID SYNTHASE"/>
    <property type="match status" value="1"/>
</dbReference>
<dbReference type="SMART" id="SM00823">
    <property type="entry name" value="PKS_PP"/>
    <property type="match status" value="2"/>
</dbReference>
<comment type="caution">
    <text evidence="5">The sequence shown here is derived from an EMBL/GenBank/DDBJ whole genome shotgun (WGS) entry which is preliminary data.</text>
</comment>
<dbReference type="Proteomes" id="UP000664203">
    <property type="component" value="Unassembled WGS sequence"/>
</dbReference>
<sequence length="413" mass="44066">MNPSTGDSTAGFSRILETIASKVGIEISELTEDAKISDLGVDSLLTISISSRLRPETGLDLPSSLFISYPTVAQLRGFFLDKVTTPQSVADDEDSETSSRTAVSSPGSSASRESLESVATTAAEPDLVAILISIITLEVGIDATEIQPSTLFADLGVDSLLTISILDSFKSEARMSLAATFFHENSTLTDVEKALGVSSEPQKSPSTPPGFLEMNIGPSKQSLRSKSVLLQGRPSLNRPALFLLPDGAGSLFSYISLPTLLSGVAVYGFDSPFHNSPKDYTLSFEEVASIFIKEIRAIQPRGPYMLGGWSLGGIHAYEASRQLIAQGETVTNLIMIDSPCPGTLPPLPSPTLNLLEKAGIFDGLSASSGPITERTRLHFLGSVRALENYTVKPITYRSRSKQSNGDLGLRWGC</sequence>
<dbReference type="Gene3D" id="3.40.50.1820">
    <property type="entry name" value="alpha/beta hydrolase"/>
    <property type="match status" value="1"/>
</dbReference>
<feature type="region of interest" description="Disordered" evidence="3">
    <location>
        <begin position="89"/>
        <end position="117"/>
    </location>
</feature>
<feature type="compositionally biased region" description="Polar residues" evidence="3">
    <location>
        <begin position="98"/>
        <end position="117"/>
    </location>
</feature>
<dbReference type="GO" id="GO:0004312">
    <property type="term" value="F:fatty acid synthase activity"/>
    <property type="evidence" value="ECO:0007669"/>
    <property type="project" value="TreeGrafter"/>
</dbReference>
<dbReference type="InterPro" id="IPR001031">
    <property type="entry name" value="Thioesterase"/>
</dbReference>
<dbReference type="Pfam" id="PF00975">
    <property type="entry name" value="Thioesterase"/>
    <property type="match status" value="1"/>
</dbReference>
<feature type="domain" description="Carrier" evidence="4">
    <location>
        <begin position="122"/>
        <end position="199"/>
    </location>
</feature>
<accession>A0A8H3FEH9</accession>
<dbReference type="AlphaFoldDB" id="A0A8H3FEH9"/>